<evidence type="ECO:0000313" key="2">
    <source>
        <dbReference type="Proteomes" id="UP000308600"/>
    </source>
</evidence>
<keyword evidence="2" id="KW-1185">Reference proteome</keyword>
<dbReference type="Proteomes" id="UP000308600">
    <property type="component" value="Unassembled WGS sequence"/>
</dbReference>
<organism evidence="1 2">
    <name type="scientific">Pluteus cervinus</name>
    <dbReference type="NCBI Taxonomy" id="181527"/>
    <lineage>
        <taxon>Eukaryota</taxon>
        <taxon>Fungi</taxon>
        <taxon>Dikarya</taxon>
        <taxon>Basidiomycota</taxon>
        <taxon>Agaricomycotina</taxon>
        <taxon>Agaricomycetes</taxon>
        <taxon>Agaricomycetidae</taxon>
        <taxon>Agaricales</taxon>
        <taxon>Pluteineae</taxon>
        <taxon>Pluteaceae</taxon>
        <taxon>Pluteus</taxon>
    </lineage>
</organism>
<dbReference type="EMBL" id="ML208421">
    <property type="protein sequence ID" value="TFK65929.1"/>
    <property type="molecule type" value="Genomic_DNA"/>
</dbReference>
<accession>A0ACD3AL09</accession>
<sequence length="98" mass="11178">MAGLIIDGLLASNIKKALLFVGEWGGARGPWTILNLSPVHVSVSHRNHHEQLPQHLLRHSPQHWHQPSPGHLLQHLNRLFKPDRLRNVLRQLKKVRAG</sequence>
<proteinExistence type="predicted"/>
<reference evidence="1 2" key="1">
    <citation type="journal article" date="2019" name="Nat. Ecol. Evol.">
        <title>Megaphylogeny resolves global patterns of mushroom evolution.</title>
        <authorList>
            <person name="Varga T."/>
            <person name="Krizsan K."/>
            <person name="Foldi C."/>
            <person name="Dima B."/>
            <person name="Sanchez-Garcia M."/>
            <person name="Sanchez-Ramirez S."/>
            <person name="Szollosi G.J."/>
            <person name="Szarkandi J.G."/>
            <person name="Papp V."/>
            <person name="Albert L."/>
            <person name="Andreopoulos W."/>
            <person name="Angelini C."/>
            <person name="Antonin V."/>
            <person name="Barry K.W."/>
            <person name="Bougher N.L."/>
            <person name="Buchanan P."/>
            <person name="Buyck B."/>
            <person name="Bense V."/>
            <person name="Catcheside P."/>
            <person name="Chovatia M."/>
            <person name="Cooper J."/>
            <person name="Damon W."/>
            <person name="Desjardin D."/>
            <person name="Finy P."/>
            <person name="Geml J."/>
            <person name="Haridas S."/>
            <person name="Hughes K."/>
            <person name="Justo A."/>
            <person name="Karasinski D."/>
            <person name="Kautmanova I."/>
            <person name="Kiss B."/>
            <person name="Kocsube S."/>
            <person name="Kotiranta H."/>
            <person name="LaButti K.M."/>
            <person name="Lechner B.E."/>
            <person name="Liimatainen K."/>
            <person name="Lipzen A."/>
            <person name="Lukacs Z."/>
            <person name="Mihaltcheva S."/>
            <person name="Morgado L.N."/>
            <person name="Niskanen T."/>
            <person name="Noordeloos M.E."/>
            <person name="Ohm R.A."/>
            <person name="Ortiz-Santana B."/>
            <person name="Ovrebo C."/>
            <person name="Racz N."/>
            <person name="Riley R."/>
            <person name="Savchenko A."/>
            <person name="Shiryaev A."/>
            <person name="Soop K."/>
            <person name="Spirin V."/>
            <person name="Szebenyi C."/>
            <person name="Tomsovsky M."/>
            <person name="Tulloss R.E."/>
            <person name="Uehling J."/>
            <person name="Grigoriev I.V."/>
            <person name="Vagvolgyi C."/>
            <person name="Papp T."/>
            <person name="Martin F.M."/>
            <person name="Miettinen O."/>
            <person name="Hibbett D.S."/>
            <person name="Nagy L.G."/>
        </authorList>
    </citation>
    <scope>NUCLEOTIDE SEQUENCE [LARGE SCALE GENOMIC DNA]</scope>
    <source>
        <strain evidence="1 2">NL-1719</strain>
    </source>
</reference>
<protein>
    <submittedName>
        <fullName evidence="1">Uncharacterized protein</fullName>
    </submittedName>
</protein>
<name>A0ACD3AL09_9AGAR</name>
<evidence type="ECO:0000313" key="1">
    <source>
        <dbReference type="EMBL" id="TFK65929.1"/>
    </source>
</evidence>
<gene>
    <name evidence="1" type="ORF">BDN72DRAFT_844982</name>
</gene>